<dbReference type="STRING" id="59920.PMN2A_2133"/>
<dbReference type="AlphaFoldDB" id="A7MDW7"/>
<reference evidence="2 3" key="1">
    <citation type="journal article" date="2007" name="PLoS Genet.">
        <title>Patterns and implications of gene gain and loss in the evolution of Prochlorococcus.</title>
        <authorList>
            <person name="Kettler G.C."/>
            <person name="Martiny A.C."/>
            <person name="Huang K."/>
            <person name="Zucker J."/>
            <person name="Coleman M.L."/>
            <person name="Rodrigue S."/>
            <person name="Chen F."/>
            <person name="Lapidus A."/>
            <person name="Ferriera S."/>
            <person name="Johnson J."/>
            <person name="Steglich C."/>
            <person name="Church G.M."/>
            <person name="Richardson P."/>
            <person name="Chisholm S.W."/>
        </authorList>
    </citation>
    <scope>NUCLEOTIDE SEQUENCE [LARGE SCALE GENOMIC DNA]</scope>
    <source>
        <strain evidence="2 3">NATL2A</strain>
    </source>
</reference>
<feature type="compositionally biased region" description="Polar residues" evidence="1">
    <location>
        <begin position="1"/>
        <end position="14"/>
    </location>
</feature>
<evidence type="ECO:0000313" key="3">
    <source>
        <dbReference type="Proteomes" id="UP000002535"/>
    </source>
</evidence>
<feature type="region of interest" description="Disordered" evidence="1">
    <location>
        <begin position="1"/>
        <end position="22"/>
    </location>
</feature>
<sequence length="57" mass="6732">MKTTNFSSRTPNQIKSKDKEAHNLEKGITKELLDKYKPKVLYNIETLNERKVQRRVA</sequence>
<organism evidence="2 3">
    <name type="scientific">Prochlorococcus marinus (strain NATL2A)</name>
    <dbReference type="NCBI Taxonomy" id="59920"/>
    <lineage>
        <taxon>Bacteria</taxon>
        <taxon>Bacillati</taxon>
        <taxon>Cyanobacteriota</taxon>
        <taxon>Cyanophyceae</taxon>
        <taxon>Synechococcales</taxon>
        <taxon>Prochlorococcaceae</taxon>
        <taxon>Prochlorococcus</taxon>
    </lineage>
</organism>
<name>A7MDW7_PROMT</name>
<evidence type="ECO:0000313" key="2">
    <source>
        <dbReference type="EMBL" id="ABU24055.1"/>
    </source>
</evidence>
<dbReference type="Proteomes" id="UP000002535">
    <property type="component" value="Chromosome"/>
</dbReference>
<protein>
    <submittedName>
        <fullName evidence="2">Uncharacterized protein</fullName>
    </submittedName>
</protein>
<dbReference type="RefSeq" id="WP_011295208.1">
    <property type="nucleotide sequence ID" value="NC_007335.2"/>
</dbReference>
<proteinExistence type="predicted"/>
<dbReference type="HOGENOM" id="CLU_2993139_0_0_3"/>
<dbReference type="KEGG" id="pmn:PMN2A_2133"/>
<evidence type="ECO:0000256" key="1">
    <source>
        <dbReference type="SAM" id="MobiDB-lite"/>
    </source>
</evidence>
<accession>A7MDW7</accession>
<dbReference type="EMBL" id="CP000095">
    <property type="protein sequence ID" value="ABU24055.1"/>
    <property type="molecule type" value="Genomic_DNA"/>
</dbReference>
<gene>
    <name evidence="2" type="ordered locus">PMN2A_2133</name>
</gene>
<keyword evidence="3" id="KW-1185">Reference proteome</keyword>